<evidence type="ECO:0000313" key="3">
    <source>
        <dbReference type="Proteomes" id="UP000608662"/>
    </source>
</evidence>
<feature type="transmembrane region" description="Helical" evidence="1">
    <location>
        <begin position="44"/>
        <end position="64"/>
    </location>
</feature>
<accession>A0A847UD47</accession>
<evidence type="ECO:0008006" key="4">
    <source>
        <dbReference type="Google" id="ProtNLM"/>
    </source>
</evidence>
<comment type="caution">
    <text evidence="2">The sequence shown here is derived from an EMBL/GenBank/DDBJ whole genome shotgun (WGS) entry which is preliminary data.</text>
</comment>
<sequence>MSLDRETVTQIALSAVAVLLFIAGTVVVSTNYGANGDLTQEGGIALVAAIAAFVVVMLAAGLFLERREF</sequence>
<name>A0A847UD47_9EURY</name>
<keyword evidence="1" id="KW-1133">Transmembrane helix</keyword>
<dbReference type="AlphaFoldDB" id="A0A847UD47"/>
<proteinExistence type="predicted"/>
<protein>
    <recommendedName>
        <fullName evidence="4">Transporter</fullName>
    </recommendedName>
</protein>
<dbReference type="RefSeq" id="WP_153552197.1">
    <property type="nucleotide sequence ID" value="NZ_WOYG01000001.1"/>
</dbReference>
<dbReference type="GeneID" id="94359719"/>
<reference evidence="2" key="1">
    <citation type="submission" date="2019-12" db="EMBL/GenBank/DDBJ databases">
        <title>Whole-genome sequence of Halomicrobium mukohataei pws1.</title>
        <authorList>
            <person name="Verma D.K."/>
            <person name="Gopal K."/>
            <person name="Prasad E.S."/>
        </authorList>
    </citation>
    <scope>NUCLEOTIDE SEQUENCE</scope>
    <source>
        <strain evidence="2">Pws1</strain>
    </source>
</reference>
<organism evidence="2 3">
    <name type="scientific">Halomicrobium mukohataei</name>
    <dbReference type="NCBI Taxonomy" id="57705"/>
    <lineage>
        <taxon>Archaea</taxon>
        <taxon>Methanobacteriati</taxon>
        <taxon>Methanobacteriota</taxon>
        <taxon>Stenosarchaea group</taxon>
        <taxon>Halobacteria</taxon>
        <taxon>Halobacteriales</taxon>
        <taxon>Haloarculaceae</taxon>
        <taxon>Halomicrobium</taxon>
    </lineage>
</organism>
<keyword evidence="1" id="KW-0472">Membrane</keyword>
<dbReference type="InterPro" id="IPR055895">
    <property type="entry name" value="DUF7472"/>
</dbReference>
<dbReference type="Proteomes" id="UP000608662">
    <property type="component" value="Unassembled WGS sequence"/>
</dbReference>
<dbReference type="Pfam" id="PF24284">
    <property type="entry name" value="DUF7472"/>
    <property type="match status" value="1"/>
</dbReference>
<feature type="transmembrane region" description="Helical" evidence="1">
    <location>
        <begin position="12"/>
        <end position="32"/>
    </location>
</feature>
<dbReference type="EMBL" id="WOYG01000001">
    <property type="protein sequence ID" value="NLV09284.1"/>
    <property type="molecule type" value="Genomic_DNA"/>
</dbReference>
<evidence type="ECO:0000256" key="1">
    <source>
        <dbReference type="SAM" id="Phobius"/>
    </source>
</evidence>
<dbReference type="OrthoDB" id="263502at2157"/>
<keyword evidence="1" id="KW-0812">Transmembrane</keyword>
<evidence type="ECO:0000313" key="2">
    <source>
        <dbReference type="EMBL" id="NLV09284.1"/>
    </source>
</evidence>
<gene>
    <name evidence="2" type="ORF">GOC74_04985</name>
</gene>